<evidence type="ECO:0000259" key="1">
    <source>
        <dbReference type="Pfam" id="PF13439"/>
    </source>
</evidence>
<proteinExistence type="predicted"/>
<gene>
    <name evidence="2" type="ORF">B0A64_17935</name>
</gene>
<evidence type="ECO:0000313" key="3">
    <source>
        <dbReference type="Proteomes" id="UP000214684"/>
    </source>
</evidence>
<dbReference type="Gene3D" id="3.40.50.2000">
    <property type="entry name" value="Glycogen Phosphorylase B"/>
    <property type="match status" value="1"/>
</dbReference>
<dbReference type="Pfam" id="PF13439">
    <property type="entry name" value="Glyco_transf_4"/>
    <property type="match status" value="1"/>
</dbReference>
<feature type="domain" description="Glycosyltransferase subfamily 4-like N-terminal" evidence="1">
    <location>
        <begin position="14"/>
        <end position="143"/>
    </location>
</feature>
<protein>
    <recommendedName>
        <fullName evidence="1">Glycosyltransferase subfamily 4-like N-terminal domain-containing protein</fullName>
    </recommendedName>
</protein>
<name>A0A227P1M2_9FLAO</name>
<evidence type="ECO:0000313" key="2">
    <source>
        <dbReference type="EMBL" id="OXG03076.1"/>
    </source>
</evidence>
<dbReference type="OrthoDB" id="9806653at2"/>
<dbReference type="InterPro" id="IPR028098">
    <property type="entry name" value="Glyco_trans_4-like_N"/>
</dbReference>
<keyword evidence="3" id="KW-1185">Reference proteome</keyword>
<dbReference type="RefSeq" id="WP_089480877.1">
    <property type="nucleotide sequence ID" value="NZ_MUGS01000040.1"/>
</dbReference>
<dbReference type="AlphaFoldDB" id="A0A227P1M2"/>
<comment type="caution">
    <text evidence="2">The sequence shown here is derived from an EMBL/GenBank/DDBJ whole genome shotgun (WGS) entry which is preliminary data.</text>
</comment>
<dbReference type="GO" id="GO:0016757">
    <property type="term" value="F:glycosyltransferase activity"/>
    <property type="evidence" value="ECO:0007669"/>
    <property type="project" value="UniProtKB-ARBA"/>
</dbReference>
<accession>A0A227P1M2</accession>
<sequence>MNVLITNIHIAEYTGTETYVKELAIELINRGNLVEIFTLRMGDLSQELIEKGINVTNNLKKLKLTPDIIHAHHNITALKAIKFFKFTPVVYFIHDRTSVFDNPYQHKNILRYIAVDYNCKERYCLENNFKEEDIEIVYNWVNTYRFRLKEQINKQPKKALVFSNYLNDNNIYPQIKEACTDLGVEVEIIGYSSGNICLEPEKILHKYDLVFAKAKAAIEAMATGAAVIVCDFRGLGGMVTSSNMKHFRDFNFGMKLMTNVPTKKNLIAEINKYDSFETIKISEYIIRESNFLLVVSHLEKIYSTVIIDFKNQIKGKYHSSFLQYIFIYKSTIVILTKLRLKSRLPKLYAFLKYYLKINTRLLLFI</sequence>
<dbReference type="Proteomes" id="UP000214684">
    <property type="component" value="Unassembled WGS sequence"/>
</dbReference>
<dbReference type="EMBL" id="MUGS01000040">
    <property type="protein sequence ID" value="OXG03076.1"/>
    <property type="molecule type" value="Genomic_DNA"/>
</dbReference>
<dbReference type="SUPFAM" id="SSF53756">
    <property type="entry name" value="UDP-Glycosyltransferase/glycogen phosphorylase"/>
    <property type="match status" value="1"/>
</dbReference>
<organism evidence="2 3">
    <name type="scientific">Flavobacterium araucananum</name>
    <dbReference type="NCBI Taxonomy" id="946678"/>
    <lineage>
        <taxon>Bacteria</taxon>
        <taxon>Pseudomonadati</taxon>
        <taxon>Bacteroidota</taxon>
        <taxon>Flavobacteriia</taxon>
        <taxon>Flavobacteriales</taxon>
        <taxon>Flavobacteriaceae</taxon>
        <taxon>Flavobacterium</taxon>
    </lineage>
</organism>
<reference evidence="2 3" key="1">
    <citation type="submission" date="2016-11" db="EMBL/GenBank/DDBJ databases">
        <title>Whole genomes of Flavobacteriaceae.</title>
        <authorList>
            <person name="Stine C."/>
            <person name="Li C."/>
            <person name="Tadesse D."/>
        </authorList>
    </citation>
    <scope>NUCLEOTIDE SEQUENCE [LARGE SCALE GENOMIC DNA]</scope>
    <source>
        <strain evidence="2 3">DSM 24704</strain>
    </source>
</reference>